<dbReference type="EMBL" id="BASH01000012">
    <property type="protein sequence ID" value="GAD17730.1"/>
    <property type="molecule type" value="Genomic_DNA"/>
</dbReference>
<evidence type="ECO:0000313" key="2">
    <source>
        <dbReference type="Proteomes" id="UP000016361"/>
    </source>
</evidence>
<accession>S4PR24</accession>
<evidence type="ECO:0000313" key="1">
    <source>
        <dbReference type="EMBL" id="GAD17730.1"/>
    </source>
</evidence>
<dbReference type="AlphaFoldDB" id="S4PR24"/>
<organism evidence="1 2">
    <name type="scientific">Lentilactobacillus otakiensis DSM 19908 = JCM 15040</name>
    <dbReference type="NCBI Taxonomy" id="1423780"/>
    <lineage>
        <taxon>Bacteria</taxon>
        <taxon>Bacillati</taxon>
        <taxon>Bacillota</taxon>
        <taxon>Bacilli</taxon>
        <taxon>Lactobacillales</taxon>
        <taxon>Lactobacillaceae</taxon>
        <taxon>Lentilactobacillus</taxon>
    </lineage>
</organism>
<keyword evidence="2" id="KW-1185">Reference proteome</keyword>
<sequence length="37" mass="4102">MVIVKLAAAMTTALSNLFIRILLKVAGQKMNHFDRVS</sequence>
<name>S4PR24_9LACO</name>
<comment type="caution">
    <text evidence="1">The sequence shown here is derived from an EMBL/GenBank/DDBJ whole genome shotgun (WGS) entry which is preliminary data.</text>
</comment>
<reference evidence="2" key="1">
    <citation type="journal article" date="2013" name="Genome Announc.">
        <title>Draft Genome Sequence of D-Branched-Chain Amino Acid Producer Lactobacillus otakiensis JCM 15040T, Isolated from a Traditional Japanese Pickle.</title>
        <authorList>
            <person name="Doi K."/>
            <person name="Mori K."/>
            <person name="Mutaguchi Y."/>
            <person name="Tashiro K."/>
            <person name="Fujino Y."/>
            <person name="Ohmori T."/>
            <person name="Kuhara S."/>
            <person name="Ohshima T."/>
        </authorList>
    </citation>
    <scope>NUCLEOTIDE SEQUENCE [LARGE SCALE GENOMIC DNA]</scope>
    <source>
        <strain evidence="2">JCM 15040</strain>
    </source>
</reference>
<proteinExistence type="predicted"/>
<gene>
    <name evidence="1" type="ORF">LOT_2268</name>
</gene>
<dbReference type="Proteomes" id="UP000016361">
    <property type="component" value="Unassembled WGS sequence"/>
</dbReference>
<protein>
    <submittedName>
        <fullName evidence="1">Uncharacterized protein</fullName>
    </submittedName>
</protein>